<dbReference type="GO" id="GO:0000824">
    <property type="term" value="F:inositol-1,4,5,6-tetrakisphosphate 3-kinase activity"/>
    <property type="evidence" value="ECO:0007669"/>
    <property type="project" value="TreeGrafter"/>
</dbReference>
<dbReference type="AlphaFoldDB" id="A0AAW0GQD1"/>
<feature type="region of interest" description="Disordered" evidence="5">
    <location>
        <begin position="268"/>
        <end position="317"/>
    </location>
</feature>
<evidence type="ECO:0000256" key="1">
    <source>
        <dbReference type="ARBA" id="ARBA00007374"/>
    </source>
</evidence>
<evidence type="ECO:0000256" key="2">
    <source>
        <dbReference type="ARBA" id="ARBA00022679"/>
    </source>
</evidence>
<comment type="caution">
    <text evidence="6">The sequence shown here is derived from an EMBL/GenBank/DDBJ whole genome shotgun (WGS) entry which is preliminary data.</text>
</comment>
<feature type="compositionally biased region" description="Basic residues" evidence="5">
    <location>
        <begin position="80"/>
        <end position="93"/>
    </location>
</feature>
<feature type="compositionally biased region" description="Basic and acidic residues" evidence="5">
    <location>
        <begin position="205"/>
        <end position="249"/>
    </location>
</feature>
<dbReference type="GO" id="GO:0005634">
    <property type="term" value="C:nucleus"/>
    <property type="evidence" value="ECO:0007669"/>
    <property type="project" value="TreeGrafter"/>
</dbReference>
<feature type="compositionally biased region" description="Polar residues" evidence="5">
    <location>
        <begin position="713"/>
        <end position="733"/>
    </location>
</feature>
<dbReference type="GO" id="GO:0032958">
    <property type="term" value="P:inositol phosphate biosynthetic process"/>
    <property type="evidence" value="ECO:0007669"/>
    <property type="project" value="InterPro"/>
</dbReference>
<sequence length="1252" mass="139867">MGPPSESSRSERQSYRFPSSSQLPLSSSPSRSSFDSVPFKTPGATPPSPRRTSSHSVYPIKWSHPFHLGSDGSDTETKHARVSPHKSRKRLPQRKSDRSLTLPSSRTKPPELVLSPPRISRPRSRRSSSASTSSSSSSHKPAIHPQSAGIGRKVAASLDLFKESVTTPSAEEPSPFEFVRPLSSSSKRKASVSRVDDVAEPQFEFVKRSDWPDRETVAGRREKSTTLERVRTRDSISSHVSTREDDDRRRKDRTSSVLSDLLEWRDAVLSGRGRRRERPPWTEDPPQEEFAVGSPSSVTSTTSGGTVHITSPLELPERRLSSSIVLSPHHHSPFPEIVALSPQPPIEAPDHVPLPFISLPSSSRSPPPADPLPVSSAPPSYVPEIPDYSPWSTDDEESAWETASITSTSSTTSASSPFLLSPARTSPHPQPIVRHASDEDDEHHHRNLLSRYDNLEMEHPDDSTNGLPSGTFNLSQESLPHIPLRPFRNQVGGHSAIYKFTKRAVCKPLVSRENLFYEAVEREAPPLLEFIPRYLGVMLVSYRKVPRAPALQTKPSVNGNTTLAPRPPLHKAVTDIPHTVFRRHPNRDHHSDPDAVDGADSEEAELPEVALAYNRHIIPEWLLQSGRSRAWSHSGGSASSLPVNRHLRRPHLNGYTASSPDLALPSVRAASFSGGQRPSPLSQPQNTPLTPTNSPAVGHAIPSHMPSRLRFPSSGNAITENGRTTSTPMSPVSQFSNPHFGGTGSTMVNTRFKDHVFSTLLRRFRRPRGRPSLGTRTEDESEMADAEDEGTCGVLQKGRRKVTKQVERLAQEGEPGILGSSLRRVRSDEYLPDRNVEPQPDIFPFEECEDTKGDSNSTTAQSKSNSYPSRRSRSRSLDRPTTTYRFPSHRPDDHLPTPVEVSEMKSERDPSVTRQNHFILMEDLTGRLKYSCVLDLKMGTRQYGMDATSAKKKSQRKKCDRTTSRTLGVRVCGMQVWNHATQSYMMQDKYKGREVRTDDFPSVLASFLHDGERLLAYQIPVILRKVYALARIINRLKGYRFYGCSLLLIYDGDREAQEAFRSSALDNPSPRSKRGESLERNSDIRLASEPKETKPTLRRSHSEDLMVGPVAARSSRRRKRGEIQIRLVDFAHTTTGQDWLPHPPPEQYETEGITSGPGYQADVDPETGLVYARFPPHYPDEPDRGFLFGLMNLAETLEKMWNEERIRRIKVSRDDPSSYLDQLPPLSTKGKEIFDEIFSSQDGDIDLGYIST</sequence>
<feature type="region of interest" description="Disordered" evidence="5">
    <location>
        <begin position="331"/>
        <end position="444"/>
    </location>
</feature>
<keyword evidence="2 4" id="KW-0808">Transferase</keyword>
<evidence type="ECO:0000313" key="7">
    <source>
        <dbReference type="Proteomes" id="UP001385951"/>
    </source>
</evidence>
<dbReference type="GO" id="GO:0008440">
    <property type="term" value="F:inositol-1,4,5-trisphosphate 3-kinase activity"/>
    <property type="evidence" value="ECO:0007669"/>
    <property type="project" value="TreeGrafter"/>
</dbReference>
<feature type="compositionally biased region" description="Low complexity" evidence="5">
    <location>
        <begin position="400"/>
        <end position="416"/>
    </location>
</feature>
<keyword evidence="7" id="KW-1185">Reference proteome</keyword>
<accession>A0AAW0GQD1</accession>
<dbReference type="SUPFAM" id="SSF56104">
    <property type="entry name" value="SAICAR synthase-like"/>
    <property type="match status" value="1"/>
</dbReference>
<protein>
    <recommendedName>
        <fullName evidence="4">Kinase</fullName>
        <ecNumber evidence="4">2.7.-.-</ecNumber>
    </recommendedName>
</protein>
<feature type="region of interest" description="Disordered" evidence="5">
    <location>
        <begin position="1"/>
        <end position="151"/>
    </location>
</feature>
<feature type="region of interest" description="Disordered" evidence="5">
    <location>
        <begin position="165"/>
        <end position="256"/>
    </location>
</feature>
<feature type="compositionally biased region" description="Low complexity" evidence="5">
    <location>
        <begin position="353"/>
        <end position="364"/>
    </location>
</feature>
<dbReference type="Pfam" id="PF03770">
    <property type="entry name" value="IPK"/>
    <property type="match status" value="1"/>
</dbReference>
<feature type="region of interest" description="Disordered" evidence="5">
    <location>
        <begin position="1061"/>
        <end position="1118"/>
    </location>
</feature>
<feature type="compositionally biased region" description="Acidic residues" evidence="5">
    <location>
        <begin position="779"/>
        <end position="790"/>
    </location>
</feature>
<dbReference type="InterPro" id="IPR005522">
    <property type="entry name" value="IPK"/>
</dbReference>
<keyword evidence="3 4" id="KW-0418">Kinase</keyword>
<evidence type="ECO:0000313" key="6">
    <source>
        <dbReference type="EMBL" id="KAK7695603.1"/>
    </source>
</evidence>
<dbReference type="Proteomes" id="UP001385951">
    <property type="component" value="Unassembled WGS sequence"/>
</dbReference>
<feature type="region of interest" description="Disordered" evidence="5">
    <location>
        <begin position="767"/>
        <end position="790"/>
    </location>
</feature>
<feature type="compositionally biased region" description="Low complexity" evidence="5">
    <location>
        <begin position="16"/>
        <end position="36"/>
    </location>
</feature>
<feature type="region of interest" description="Disordered" evidence="5">
    <location>
        <begin position="829"/>
        <end position="910"/>
    </location>
</feature>
<dbReference type="GO" id="GO:0046854">
    <property type="term" value="P:phosphatidylinositol phosphate biosynthetic process"/>
    <property type="evidence" value="ECO:0007669"/>
    <property type="project" value="TreeGrafter"/>
</dbReference>
<dbReference type="PANTHER" id="PTHR12400">
    <property type="entry name" value="INOSITOL POLYPHOSPHATE KINASE"/>
    <property type="match status" value="1"/>
</dbReference>
<gene>
    <name evidence="6" type="ORF">QCA50_000239</name>
</gene>
<comment type="similarity">
    <text evidence="1 4">Belongs to the inositol phosphokinase (IPK) family.</text>
</comment>
<dbReference type="Gene3D" id="3.30.470.160">
    <property type="entry name" value="Inositol polyphosphate kinase"/>
    <property type="match status" value="1"/>
</dbReference>
<dbReference type="PANTHER" id="PTHR12400:SF21">
    <property type="entry name" value="KINASE"/>
    <property type="match status" value="1"/>
</dbReference>
<evidence type="ECO:0000256" key="3">
    <source>
        <dbReference type="ARBA" id="ARBA00022777"/>
    </source>
</evidence>
<feature type="compositionally biased region" description="Low complexity" evidence="5">
    <location>
        <begin position="292"/>
        <end position="311"/>
    </location>
</feature>
<proteinExistence type="inferred from homology"/>
<organism evidence="6 7">
    <name type="scientific">Cerrena zonata</name>
    <dbReference type="NCBI Taxonomy" id="2478898"/>
    <lineage>
        <taxon>Eukaryota</taxon>
        <taxon>Fungi</taxon>
        <taxon>Dikarya</taxon>
        <taxon>Basidiomycota</taxon>
        <taxon>Agaricomycotina</taxon>
        <taxon>Agaricomycetes</taxon>
        <taxon>Polyporales</taxon>
        <taxon>Cerrenaceae</taxon>
        <taxon>Cerrena</taxon>
    </lineage>
</organism>
<feature type="region of interest" description="Disordered" evidence="5">
    <location>
        <begin position="670"/>
        <end position="733"/>
    </location>
</feature>
<dbReference type="InterPro" id="IPR038286">
    <property type="entry name" value="IPK_sf"/>
</dbReference>
<feature type="compositionally biased region" description="Polar residues" evidence="5">
    <location>
        <begin position="673"/>
        <end position="695"/>
    </location>
</feature>
<dbReference type="EMBL" id="JASBNA010000001">
    <property type="protein sequence ID" value="KAK7695603.1"/>
    <property type="molecule type" value="Genomic_DNA"/>
</dbReference>
<feature type="compositionally biased region" description="Basic and acidic residues" evidence="5">
    <location>
        <begin position="1073"/>
        <end position="1104"/>
    </location>
</feature>
<dbReference type="EC" id="2.7.-.-" evidence="4"/>
<feature type="compositionally biased region" description="Acidic residues" evidence="5">
    <location>
        <begin position="594"/>
        <end position="603"/>
    </location>
</feature>
<name>A0AAW0GQD1_9APHY</name>
<feature type="compositionally biased region" description="Low complexity" evidence="5">
    <location>
        <begin position="127"/>
        <end position="138"/>
    </location>
</feature>
<dbReference type="GO" id="GO:0005737">
    <property type="term" value="C:cytoplasm"/>
    <property type="evidence" value="ECO:0007669"/>
    <property type="project" value="TreeGrafter"/>
</dbReference>
<feature type="region of interest" description="Disordered" evidence="5">
    <location>
        <begin position="580"/>
        <end position="603"/>
    </location>
</feature>
<evidence type="ECO:0000256" key="5">
    <source>
        <dbReference type="SAM" id="MobiDB-lite"/>
    </source>
</evidence>
<evidence type="ECO:0000256" key="4">
    <source>
        <dbReference type="RuleBase" id="RU363090"/>
    </source>
</evidence>
<reference evidence="6 7" key="1">
    <citation type="submission" date="2022-09" db="EMBL/GenBank/DDBJ databases">
        <authorList>
            <person name="Palmer J.M."/>
        </authorList>
    </citation>
    <scope>NUCLEOTIDE SEQUENCE [LARGE SCALE GENOMIC DNA]</scope>
    <source>
        <strain evidence="6 7">DSM 7382</strain>
    </source>
</reference>